<comment type="caution">
    <text evidence="7">The sequence shown here is derived from an EMBL/GenBank/DDBJ whole genome shotgun (WGS) entry which is preliminary data.</text>
</comment>
<comment type="cofactor">
    <cofactor evidence="1">
        <name>Ca(2+)</name>
        <dbReference type="ChEBI" id="CHEBI:29108"/>
    </cofactor>
</comment>
<gene>
    <name evidence="7" type="ORF">PLOB_00037430</name>
</gene>
<evidence type="ECO:0000256" key="5">
    <source>
        <dbReference type="ARBA" id="ARBA00023180"/>
    </source>
</evidence>
<evidence type="ECO:0000256" key="4">
    <source>
        <dbReference type="ARBA" id="ARBA00023157"/>
    </source>
</evidence>
<dbReference type="InterPro" id="IPR013320">
    <property type="entry name" value="ConA-like_dom_sf"/>
</dbReference>
<reference evidence="7 8" key="1">
    <citation type="submission" date="2022-05" db="EMBL/GenBank/DDBJ databases">
        <authorList>
            <consortium name="Genoscope - CEA"/>
            <person name="William W."/>
        </authorList>
    </citation>
    <scope>NUCLEOTIDE SEQUENCE [LARGE SCALE GENOMIC DNA]</scope>
</reference>
<dbReference type="EMBL" id="CALNXK010000054">
    <property type="protein sequence ID" value="CAH3134568.1"/>
    <property type="molecule type" value="Genomic_DNA"/>
</dbReference>
<keyword evidence="8" id="KW-1185">Reference proteome</keyword>
<dbReference type="InterPro" id="IPR051360">
    <property type="entry name" value="Neuronal_Pentraxin_Related"/>
</dbReference>
<proteinExistence type="predicted"/>
<evidence type="ECO:0000313" key="7">
    <source>
        <dbReference type="EMBL" id="CAH3134568.1"/>
    </source>
</evidence>
<keyword evidence="5" id="KW-0325">Glycoprotein</keyword>
<dbReference type="SUPFAM" id="SSF49899">
    <property type="entry name" value="Concanavalin A-like lectins/glucanases"/>
    <property type="match status" value="1"/>
</dbReference>
<evidence type="ECO:0000256" key="1">
    <source>
        <dbReference type="ARBA" id="ARBA00001913"/>
    </source>
</evidence>
<dbReference type="Pfam" id="PF13385">
    <property type="entry name" value="Laminin_G_3"/>
    <property type="match status" value="1"/>
</dbReference>
<protein>
    <recommendedName>
        <fullName evidence="6">Pentraxin (PTX) domain-containing protein</fullName>
    </recommendedName>
</protein>
<feature type="domain" description="Pentraxin (PTX)" evidence="6">
    <location>
        <begin position="59"/>
        <end position="256"/>
    </location>
</feature>
<evidence type="ECO:0000313" key="8">
    <source>
        <dbReference type="Proteomes" id="UP001159405"/>
    </source>
</evidence>
<dbReference type="PANTHER" id="PTHR19277:SF161">
    <property type="entry name" value="LAMININ G DOMAIN-CONTAINING PROTEIN"/>
    <property type="match status" value="1"/>
</dbReference>
<name>A0ABN8P9D6_9CNID</name>
<keyword evidence="4" id="KW-1015">Disulfide bond</keyword>
<keyword evidence="2" id="KW-0479">Metal-binding</keyword>
<dbReference type="Gene3D" id="2.60.120.200">
    <property type="match status" value="1"/>
</dbReference>
<organism evidence="7 8">
    <name type="scientific">Porites lobata</name>
    <dbReference type="NCBI Taxonomy" id="104759"/>
    <lineage>
        <taxon>Eukaryota</taxon>
        <taxon>Metazoa</taxon>
        <taxon>Cnidaria</taxon>
        <taxon>Anthozoa</taxon>
        <taxon>Hexacorallia</taxon>
        <taxon>Scleractinia</taxon>
        <taxon>Fungiina</taxon>
        <taxon>Poritidae</taxon>
        <taxon>Porites</taxon>
    </lineage>
</organism>
<accession>A0ABN8P9D6</accession>
<dbReference type="PRINTS" id="PR00895">
    <property type="entry name" value="PENTAXIN"/>
</dbReference>
<dbReference type="PANTHER" id="PTHR19277">
    <property type="entry name" value="PENTRAXIN"/>
    <property type="match status" value="1"/>
</dbReference>
<evidence type="ECO:0000256" key="3">
    <source>
        <dbReference type="ARBA" id="ARBA00022837"/>
    </source>
</evidence>
<sequence>MLITLLEQIKSGVHAGRMTKPKRAGRVKVIHTGPRVRKLKKKVEELEKQLASMEPCEPCESAKREGFLFESHTIADYLEVEVEGLNEPLDALTSCTWVKFRDSSFSSEFVFCTLGWQLFLGRQSNKLVMKTKGGFSTLNILIRFNEWSNYCITKGSDEWKVYVDGTFKASLADPGAITVEEGRMVYGKYYKDSSGSSFFSQSTFVGEMAGINVWDRVLSEAEISEMSKSCTSGKGNIVSMVELKIMGGVKKIPVSC</sequence>
<evidence type="ECO:0000259" key="6">
    <source>
        <dbReference type="SMART" id="SM00159"/>
    </source>
</evidence>
<dbReference type="Proteomes" id="UP001159405">
    <property type="component" value="Unassembled WGS sequence"/>
</dbReference>
<keyword evidence="3" id="KW-0106">Calcium</keyword>
<dbReference type="InterPro" id="IPR001759">
    <property type="entry name" value="PTX_dom"/>
</dbReference>
<evidence type="ECO:0000256" key="2">
    <source>
        <dbReference type="ARBA" id="ARBA00022723"/>
    </source>
</evidence>
<dbReference type="SMART" id="SM00159">
    <property type="entry name" value="PTX"/>
    <property type="match status" value="1"/>
</dbReference>